<organism evidence="2 3">
    <name type="scientific">Ureibacillus acetophenoni</name>
    <dbReference type="NCBI Taxonomy" id="614649"/>
    <lineage>
        <taxon>Bacteria</taxon>
        <taxon>Bacillati</taxon>
        <taxon>Bacillota</taxon>
        <taxon>Bacilli</taxon>
        <taxon>Bacillales</taxon>
        <taxon>Caryophanaceae</taxon>
        <taxon>Ureibacillus</taxon>
    </lineage>
</organism>
<protein>
    <submittedName>
        <fullName evidence="2">Uncharacterized protein</fullName>
    </submittedName>
</protein>
<name>A0A285U3I8_9BACL</name>
<dbReference type="EMBL" id="OBQC01000002">
    <property type="protein sequence ID" value="SOC36485.1"/>
    <property type="molecule type" value="Genomic_DNA"/>
</dbReference>
<dbReference type="AlphaFoldDB" id="A0A285U3I8"/>
<reference evidence="3" key="1">
    <citation type="submission" date="2017-08" db="EMBL/GenBank/DDBJ databases">
        <authorList>
            <person name="Varghese N."/>
            <person name="Submissions S."/>
        </authorList>
    </citation>
    <scope>NUCLEOTIDE SEQUENCE [LARGE SCALE GENOMIC DNA]</scope>
    <source>
        <strain evidence="3">JC23</strain>
    </source>
</reference>
<keyword evidence="1" id="KW-1133">Transmembrane helix</keyword>
<evidence type="ECO:0000313" key="3">
    <source>
        <dbReference type="Proteomes" id="UP000219252"/>
    </source>
</evidence>
<dbReference type="RefSeq" id="WP_097148462.1">
    <property type="nucleotide sequence ID" value="NZ_OBQC01000002.1"/>
</dbReference>
<sequence>MQYLYKNAPMFLILSLFSFVAGVVYNWSLFMYSFDPNEAHFGIFHIIGGTIFSLSESFKVGVALTVVLNVIYYGMKRVLQSLKIV</sequence>
<dbReference type="Proteomes" id="UP000219252">
    <property type="component" value="Unassembled WGS sequence"/>
</dbReference>
<evidence type="ECO:0000313" key="2">
    <source>
        <dbReference type="EMBL" id="SOC36485.1"/>
    </source>
</evidence>
<keyword evidence="1" id="KW-0472">Membrane</keyword>
<keyword evidence="1" id="KW-0812">Transmembrane</keyword>
<feature type="transmembrane region" description="Helical" evidence="1">
    <location>
        <begin position="12"/>
        <end position="34"/>
    </location>
</feature>
<evidence type="ECO:0000256" key="1">
    <source>
        <dbReference type="SAM" id="Phobius"/>
    </source>
</evidence>
<keyword evidence="3" id="KW-1185">Reference proteome</keyword>
<feature type="transmembrane region" description="Helical" evidence="1">
    <location>
        <begin position="46"/>
        <end position="73"/>
    </location>
</feature>
<gene>
    <name evidence="2" type="ORF">SAMN05877842_102405</name>
</gene>
<accession>A0A285U3I8</accession>
<proteinExistence type="predicted"/>